<evidence type="ECO:0000313" key="2">
    <source>
        <dbReference type="EMBL" id="CBJ32262.1"/>
    </source>
</evidence>
<gene>
    <name evidence="2" type="ORF">Esi_0324_0022</name>
</gene>
<accession>D7FXC5</accession>
<dbReference type="Proteomes" id="UP000002630">
    <property type="component" value="Unassembled WGS sequence"/>
</dbReference>
<proteinExistence type="predicted"/>
<evidence type="ECO:0000313" key="3">
    <source>
        <dbReference type="Proteomes" id="UP000002630"/>
    </source>
</evidence>
<organism evidence="2 3">
    <name type="scientific">Ectocarpus siliculosus</name>
    <name type="common">Brown alga</name>
    <name type="synonym">Conferva siliculosa</name>
    <dbReference type="NCBI Taxonomy" id="2880"/>
    <lineage>
        <taxon>Eukaryota</taxon>
        <taxon>Sar</taxon>
        <taxon>Stramenopiles</taxon>
        <taxon>Ochrophyta</taxon>
        <taxon>PX clade</taxon>
        <taxon>Phaeophyceae</taxon>
        <taxon>Ectocarpales</taxon>
        <taxon>Ectocarpaceae</taxon>
        <taxon>Ectocarpus</taxon>
    </lineage>
</organism>
<keyword evidence="1" id="KW-1133">Transmembrane helix</keyword>
<evidence type="ECO:0000256" key="1">
    <source>
        <dbReference type="SAM" id="Phobius"/>
    </source>
</evidence>
<name>D7FXC5_ECTSI</name>
<protein>
    <submittedName>
        <fullName evidence="2">Uncharacterized protein</fullName>
    </submittedName>
</protein>
<keyword evidence="1" id="KW-0812">Transmembrane</keyword>
<dbReference type="AlphaFoldDB" id="D7FXC5"/>
<dbReference type="InParanoid" id="D7FXC5"/>
<reference evidence="2 3" key="1">
    <citation type="journal article" date="2010" name="Nature">
        <title>The Ectocarpus genome and the independent evolution of multicellularity in brown algae.</title>
        <authorList>
            <person name="Cock J.M."/>
            <person name="Sterck L."/>
            <person name="Rouze P."/>
            <person name="Scornet D."/>
            <person name="Allen A.E."/>
            <person name="Amoutzias G."/>
            <person name="Anthouard V."/>
            <person name="Artiguenave F."/>
            <person name="Aury J.M."/>
            <person name="Badger J.H."/>
            <person name="Beszteri B."/>
            <person name="Billiau K."/>
            <person name="Bonnet E."/>
            <person name="Bothwell J.H."/>
            <person name="Bowler C."/>
            <person name="Boyen C."/>
            <person name="Brownlee C."/>
            <person name="Carrano C.J."/>
            <person name="Charrier B."/>
            <person name="Cho G.Y."/>
            <person name="Coelho S.M."/>
            <person name="Collen J."/>
            <person name="Corre E."/>
            <person name="Da Silva C."/>
            <person name="Delage L."/>
            <person name="Delaroque N."/>
            <person name="Dittami S.M."/>
            <person name="Doulbeau S."/>
            <person name="Elias M."/>
            <person name="Farnham G."/>
            <person name="Gachon C.M."/>
            <person name="Gschloessl B."/>
            <person name="Heesch S."/>
            <person name="Jabbari K."/>
            <person name="Jubin C."/>
            <person name="Kawai H."/>
            <person name="Kimura K."/>
            <person name="Kloareg B."/>
            <person name="Kupper F.C."/>
            <person name="Lang D."/>
            <person name="Le Bail A."/>
            <person name="Leblanc C."/>
            <person name="Lerouge P."/>
            <person name="Lohr M."/>
            <person name="Lopez P.J."/>
            <person name="Martens C."/>
            <person name="Maumus F."/>
            <person name="Michel G."/>
            <person name="Miranda-Saavedra D."/>
            <person name="Morales J."/>
            <person name="Moreau H."/>
            <person name="Motomura T."/>
            <person name="Nagasato C."/>
            <person name="Napoli C.A."/>
            <person name="Nelson D.R."/>
            <person name="Nyvall-Collen P."/>
            <person name="Peters A.F."/>
            <person name="Pommier C."/>
            <person name="Potin P."/>
            <person name="Poulain J."/>
            <person name="Quesneville H."/>
            <person name="Read B."/>
            <person name="Rensing S.A."/>
            <person name="Ritter A."/>
            <person name="Rousvoal S."/>
            <person name="Samanta M."/>
            <person name="Samson G."/>
            <person name="Schroeder D.C."/>
            <person name="Segurens B."/>
            <person name="Strittmatter M."/>
            <person name="Tonon T."/>
            <person name="Tregear J.W."/>
            <person name="Valentin K."/>
            <person name="von Dassow P."/>
            <person name="Yamagishi T."/>
            <person name="Van de Peer Y."/>
            <person name="Wincker P."/>
        </authorList>
    </citation>
    <scope>NUCLEOTIDE SEQUENCE [LARGE SCALE GENOMIC DNA]</scope>
    <source>
        <strain evidence="3">Ec32 / CCAP1310/4</strain>
    </source>
</reference>
<feature type="transmembrane region" description="Helical" evidence="1">
    <location>
        <begin position="6"/>
        <end position="26"/>
    </location>
</feature>
<sequence length="46" mass="5290">MENARMAMLPYPMILSVGAYVMKVLAARKQRYVKNGMENARMIMLP</sequence>
<keyword evidence="1" id="KW-0472">Membrane</keyword>
<dbReference type="EMBL" id="FN649760">
    <property type="protein sequence ID" value="CBJ32262.1"/>
    <property type="molecule type" value="Genomic_DNA"/>
</dbReference>
<keyword evidence="3" id="KW-1185">Reference proteome</keyword>